<name>A0AAV8AE59_9EUKA</name>
<dbReference type="EMBL" id="JANTQA010000008">
    <property type="protein sequence ID" value="KAJ3452427.1"/>
    <property type="molecule type" value="Genomic_DNA"/>
</dbReference>
<dbReference type="InterPro" id="IPR001313">
    <property type="entry name" value="Pumilio_RNA-bd_rpt"/>
</dbReference>
<dbReference type="PANTHER" id="PTHR12537">
    <property type="entry name" value="RNA BINDING PROTEIN PUMILIO-RELATED"/>
    <property type="match status" value="1"/>
</dbReference>
<feature type="compositionally biased region" description="Low complexity" evidence="3">
    <location>
        <begin position="123"/>
        <end position="138"/>
    </location>
</feature>
<feature type="repeat" description="Pumilio" evidence="2">
    <location>
        <begin position="739"/>
        <end position="774"/>
    </location>
</feature>
<evidence type="ECO:0000313" key="5">
    <source>
        <dbReference type="EMBL" id="KAJ3452427.1"/>
    </source>
</evidence>
<dbReference type="CDD" id="cd07920">
    <property type="entry name" value="Pumilio"/>
    <property type="match status" value="1"/>
</dbReference>
<dbReference type="GO" id="GO:0003729">
    <property type="term" value="F:mRNA binding"/>
    <property type="evidence" value="ECO:0007669"/>
    <property type="project" value="TreeGrafter"/>
</dbReference>
<feature type="domain" description="PUM-HD" evidence="4">
    <location>
        <begin position="504"/>
        <end position="876"/>
    </location>
</feature>
<feature type="repeat" description="Pumilio" evidence="2">
    <location>
        <begin position="703"/>
        <end position="738"/>
    </location>
</feature>
<evidence type="ECO:0000256" key="2">
    <source>
        <dbReference type="PROSITE-ProRule" id="PRU00317"/>
    </source>
</evidence>
<feature type="compositionally biased region" description="Polar residues" evidence="3">
    <location>
        <begin position="263"/>
        <end position="280"/>
    </location>
</feature>
<feature type="compositionally biased region" description="Low complexity" evidence="3">
    <location>
        <begin position="467"/>
        <end position="513"/>
    </location>
</feature>
<evidence type="ECO:0000313" key="6">
    <source>
        <dbReference type="Proteomes" id="UP001146793"/>
    </source>
</evidence>
<feature type="compositionally biased region" description="Basic and acidic residues" evidence="3">
    <location>
        <begin position="166"/>
        <end position="184"/>
    </location>
</feature>
<dbReference type="GO" id="GO:0005737">
    <property type="term" value="C:cytoplasm"/>
    <property type="evidence" value="ECO:0007669"/>
    <property type="project" value="TreeGrafter"/>
</dbReference>
<dbReference type="InterPro" id="IPR011989">
    <property type="entry name" value="ARM-like"/>
</dbReference>
<feature type="repeat" description="Pumilio" evidence="2">
    <location>
        <begin position="775"/>
        <end position="810"/>
    </location>
</feature>
<comment type="caution">
    <text evidence="5">The sequence shown here is derived from an EMBL/GenBank/DDBJ whole genome shotgun (WGS) entry which is preliminary data.</text>
</comment>
<feature type="repeat" description="Pumilio" evidence="2">
    <location>
        <begin position="570"/>
        <end position="605"/>
    </location>
</feature>
<feature type="repeat" description="Pumilio" evidence="2">
    <location>
        <begin position="667"/>
        <end position="702"/>
    </location>
</feature>
<proteinExistence type="predicted"/>
<evidence type="ECO:0000256" key="3">
    <source>
        <dbReference type="SAM" id="MobiDB-lite"/>
    </source>
</evidence>
<feature type="region of interest" description="Disordered" evidence="3">
    <location>
        <begin position="323"/>
        <end position="378"/>
    </location>
</feature>
<feature type="region of interest" description="Disordered" evidence="3">
    <location>
        <begin position="1"/>
        <end position="92"/>
    </location>
</feature>
<dbReference type="Gene3D" id="1.25.10.10">
    <property type="entry name" value="Leucine-rich Repeat Variant"/>
    <property type="match status" value="1"/>
</dbReference>
<dbReference type="InterPro" id="IPR033133">
    <property type="entry name" value="PUM-HD"/>
</dbReference>
<feature type="compositionally biased region" description="Basic and acidic residues" evidence="3">
    <location>
        <begin position="335"/>
        <end position="350"/>
    </location>
</feature>
<dbReference type="SMART" id="SM00025">
    <property type="entry name" value="Pumilio"/>
    <property type="match status" value="7"/>
</dbReference>
<dbReference type="PANTHER" id="PTHR12537:SF12">
    <property type="entry name" value="MATERNAL PROTEIN PUMILIO"/>
    <property type="match status" value="1"/>
</dbReference>
<dbReference type="PROSITE" id="PS50303">
    <property type="entry name" value="PUM_HD"/>
    <property type="match status" value="1"/>
</dbReference>
<feature type="region of interest" description="Disordered" evidence="3">
    <location>
        <begin position="464"/>
        <end position="547"/>
    </location>
</feature>
<dbReference type="InterPro" id="IPR016024">
    <property type="entry name" value="ARM-type_fold"/>
</dbReference>
<keyword evidence="1" id="KW-0677">Repeat</keyword>
<dbReference type="SUPFAM" id="SSF48371">
    <property type="entry name" value="ARM repeat"/>
    <property type="match status" value="1"/>
</dbReference>
<feature type="repeat" description="Pumilio" evidence="2">
    <location>
        <begin position="811"/>
        <end position="850"/>
    </location>
</feature>
<protein>
    <submittedName>
        <fullName evidence="5">Pumilio 2</fullName>
    </submittedName>
</protein>
<evidence type="ECO:0000256" key="1">
    <source>
        <dbReference type="ARBA" id="ARBA00022737"/>
    </source>
</evidence>
<dbReference type="PROSITE" id="PS50302">
    <property type="entry name" value="PUM"/>
    <property type="match status" value="7"/>
</dbReference>
<feature type="compositionally biased region" description="Basic and acidic residues" evidence="3">
    <location>
        <begin position="282"/>
        <end position="296"/>
    </location>
</feature>
<dbReference type="Proteomes" id="UP001146793">
    <property type="component" value="Unassembled WGS sequence"/>
</dbReference>
<feature type="compositionally biased region" description="Polar residues" evidence="3">
    <location>
        <begin position="323"/>
        <end position="334"/>
    </location>
</feature>
<reference evidence="5" key="1">
    <citation type="submission" date="2022-08" db="EMBL/GenBank/DDBJ databases">
        <title>Novel sulphate-reducing endosymbionts in the free-living metamonad Anaeramoeba.</title>
        <authorList>
            <person name="Jerlstrom-Hultqvist J."/>
            <person name="Cepicka I."/>
            <person name="Gallot-Lavallee L."/>
            <person name="Salas-Leiva D."/>
            <person name="Curtis B.A."/>
            <person name="Zahonova K."/>
            <person name="Pipaliya S."/>
            <person name="Dacks J."/>
            <person name="Roger A.J."/>
        </authorList>
    </citation>
    <scope>NUCLEOTIDE SEQUENCE</scope>
    <source>
        <strain evidence="5">Busselton2</strain>
    </source>
</reference>
<dbReference type="AlphaFoldDB" id="A0AAV8AE59"/>
<sequence>MIETSKEKSKPLKYSFSLGSNSLGSNSFFPPNSSQKEDTYNNTRSKLSPPSGELFGSSPNLLIGNLSPKKQPNLSPKLKSKNNNNNKGLNSNRIKLSPISIDFLIKDIKKKQGNEKKPLWRNFPSHSSSSPDFTSLLSKQPKETDFIPKTNLKSNLNDSQSGESNNKGENEEEQLKQRKGKTGEEQDNNQQNQASEETKEEIFSFKSGSLPKSTSLGSLSSKNQLSKSPLNLLTLDFNGISLDPKSETEIETATKTKPKKVKSNNNRKPQPIKRSTSLSSFPERRGSFSEQQEFKPSKFSKNDFSDFMVFPNFEFQSKQISHSLSSGDFSTTSNDEFKSEFNKKEKDQEKIQIQGQGQGQGQGQRQGQGQERENDNDFNYENNFFKKRNETPISKSPNDNNYSYYQQSSFNINNNRTMGYSSTFGPYVEENNSFMKDNLYNNRSNTYNNNYTGSMDYSYSPYEMDPNYMYSSQQQQQQQQQQQYNSYSNTYNNQNHYYHHNNINNNNSYQPYQKSISQNRNHYEQSPYPPFSKINNNNHNSKNQQRARSLSFLEDLRNRKKNVRNYLLYEVIEYIPELCKDQFGSRFIQQKLQYATEEEKDEILNRIEFKAINLIKHVFGSPEQITRLMNILFGHILELSLDIYGCRVVQKAFEVADLDSKKKMVHELQGNVLQLVYDQNGNHVIQKCIECIPNEDVEFIIKIFAERFETLSKHPFGCRAVQRILKYYTGKYLNEILKELFELVTTFVKEQYGNYVIQFLLTEGTREQKSLIISKITPNVHEFSLHKFASNVVEKCLLNGTKKEKSKIIEKLLENDGEILKDMMKDQYGNYVVQKILDLDNLAEKKKIVICIRPYLSELSRYTYGKHVVEKIKKLDSSLFN</sequence>
<feature type="compositionally biased region" description="Basic and acidic residues" evidence="3">
    <location>
        <begin position="1"/>
        <end position="10"/>
    </location>
</feature>
<dbReference type="InterPro" id="IPR033712">
    <property type="entry name" value="Pumilio_RNA-bd"/>
</dbReference>
<feature type="compositionally biased region" description="Gly residues" evidence="3">
    <location>
        <begin position="356"/>
        <end position="366"/>
    </location>
</feature>
<feature type="repeat" description="Pumilio" evidence="2">
    <location>
        <begin position="630"/>
        <end position="666"/>
    </location>
</feature>
<evidence type="ECO:0000259" key="4">
    <source>
        <dbReference type="PROSITE" id="PS50303"/>
    </source>
</evidence>
<accession>A0AAV8AE59</accession>
<gene>
    <name evidence="5" type="ORF">M0812_04195</name>
</gene>
<feature type="compositionally biased region" description="Low complexity" evidence="3">
    <location>
        <begin position="532"/>
        <end position="543"/>
    </location>
</feature>
<organism evidence="5 6">
    <name type="scientific">Anaeramoeba flamelloides</name>
    <dbReference type="NCBI Taxonomy" id="1746091"/>
    <lineage>
        <taxon>Eukaryota</taxon>
        <taxon>Metamonada</taxon>
        <taxon>Anaeramoebidae</taxon>
        <taxon>Anaeramoeba</taxon>
    </lineage>
</organism>
<feature type="region of interest" description="Disordered" evidence="3">
    <location>
        <begin position="248"/>
        <end position="296"/>
    </location>
</feature>
<feature type="compositionally biased region" description="Low complexity" evidence="3">
    <location>
        <begin position="73"/>
        <end position="92"/>
    </location>
</feature>
<feature type="compositionally biased region" description="Polar residues" evidence="3">
    <location>
        <begin position="206"/>
        <end position="224"/>
    </location>
</feature>
<feature type="compositionally biased region" description="Low complexity" evidence="3">
    <location>
        <begin position="15"/>
        <end position="34"/>
    </location>
</feature>
<dbReference type="Pfam" id="PF00806">
    <property type="entry name" value="PUF"/>
    <property type="match status" value="7"/>
</dbReference>
<dbReference type="GO" id="GO:0010608">
    <property type="term" value="P:post-transcriptional regulation of gene expression"/>
    <property type="evidence" value="ECO:0007669"/>
    <property type="project" value="TreeGrafter"/>
</dbReference>
<feature type="region of interest" description="Disordered" evidence="3">
    <location>
        <begin position="115"/>
        <end position="224"/>
    </location>
</feature>